<gene>
    <name evidence="9" type="primary">caeA</name>
    <name evidence="9" type="ORF">Bravens_01657</name>
</gene>
<evidence type="ECO:0000259" key="7">
    <source>
        <dbReference type="Pfam" id="PF00561"/>
    </source>
</evidence>
<feature type="chain" id="PRO_5007562459" evidence="6">
    <location>
        <begin position="35"/>
        <end position="948"/>
    </location>
</feature>
<feature type="region of interest" description="Disordered" evidence="4">
    <location>
        <begin position="423"/>
        <end position="444"/>
    </location>
</feature>
<feature type="domain" description="AB hydrolase-1" evidence="7">
    <location>
        <begin position="235"/>
        <end position="399"/>
    </location>
</feature>
<keyword evidence="5" id="KW-1133">Transmembrane helix</keyword>
<keyword evidence="2 6" id="KW-0732">Signal</keyword>
<feature type="domain" description="Peptidase S33 tripeptidyl aminopeptidase-like C-terminal" evidence="8">
    <location>
        <begin position="658"/>
        <end position="744"/>
    </location>
</feature>
<evidence type="ECO:0000313" key="9">
    <source>
        <dbReference type="EMBL" id="KXZ58604.1"/>
    </source>
</evidence>
<feature type="region of interest" description="Disordered" evidence="4">
    <location>
        <begin position="32"/>
        <end position="118"/>
    </location>
</feature>
<feature type="compositionally biased region" description="Low complexity" evidence="4">
    <location>
        <begin position="32"/>
        <end position="69"/>
    </location>
</feature>
<dbReference type="InterPro" id="IPR029058">
    <property type="entry name" value="AB_hydrolase_fold"/>
</dbReference>
<dbReference type="Pfam" id="PF08386">
    <property type="entry name" value="Abhydrolase_4"/>
    <property type="match status" value="1"/>
</dbReference>
<feature type="compositionally biased region" description="Basic and acidic residues" evidence="4">
    <location>
        <begin position="745"/>
        <end position="761"/>
    </location>
</feature>
<keyword evidence="10" id="KW-1185">Reference proteome</keyword>
<dbReference type="EC" id="3.1.1.-" evidence="9"/>
<keyword evidence="3 9" id="KW-0378">Hydrolase</keyword>
<evidence type="ECO:0000256" key="1">
    <source>
        <dbReference type="ARBA" id="ARBA00010088"/>
    </source>
</evidence>
<dbReference type="InterPro" id="IPR013595">
    <property type="entry name" value="Pept_S33_TAP-like_C"/>
</dbReference>
<dbReference type="InterPro" id="IPR000073">
    <property type="entry name" value="AB_hydrolase_1"/>
</dbReference>
<organism evidence="9 10">
    <name type="scientific">Brevibacterium ravenspurgense</name>
    <dbReference type="NCBI Taxonomy" id="479117"/>
    <lineage>
        <taxon>Bacteria</taxon>
        <taxon>Bacillati</taxon>
        <taxon>Actinomycetota</taxon>
        <taxon>Actinomycetes</taxon>
        <taxon>Micrococcales</taxon>
        <taxon>Brevibacteriaceae</taxon>
        <taxon>Brevibacterium</taxon>
    </lineage>
</organism>
<evidence type="ECO:0000256" key="3">
    <source>
        <dbReference type="ARBA" id="ARBA00022801"/>
    </source>
</evidence>
<dbReference type="GO" id="GO:0016787">
    <property type="term" value="F:hydrolase activity"/>
    <property type="evidence" value="ECO:0007669"/>
    <property type="project" value="UniProtKB-KW"/>
</dbReference>
<keyword evidence="5" id="KW-0812">Transmembrane</keyword>
<protein>
    <submittedName>
        <fullName evidence="9">Carboxylesterase A</fullName>
        <ecNumber evidence="9">3.1.1.-</ecNumber>
    </submittedName>
</protein>
<dbReference type="RefSeq" id="WP_062022176.1">
    <property type="nucleotide sequence ID" value="NZ_LQQC01000010.1"/>
</dbReference>
<dbReference type="SUPFAM" id="SSF53474">
    <property type="entry name" value="alpha/beta-Hydrolases"/>
    <property type="match status" value="1"/>
</dbReference>
<dbReference type="AlphaFoldDB" id="A0A150H9B5"/>
<dbReference type="EMBL" id="LQQC01000010">
    <property type="protein sequence ID" value="KXZ58604.1"/>
    <property type="molecule type" value="Genomic_DNA"/>
</dbReference>
<dbReference type="Pfam" id="PF00561">
    <property type="entry name" value="Abhydrolase_1"/>
    <property type="match status" value="1"/>
</dbReference>
<dbReference type="PATRIC" id="fig|479117.4.peg.1640"/>
<evidence type="ECO:0000259" key="8">
    <source>
        <dbReference type="Pfam" id="PF08386"/>
    </source>
</evidence>
<sequence>MTHLKSLRARRANSVFAAAAATALTLGISVPAAASTSSEPASESTQESQNAEPGSTPTEEPAEETGTASDTEPGDHPSGESDDTSADGGNPSDTSADGAARAQSEAGDEAEEKPADEYYPELAKKLFKKGEGHYQVPAPAAGGKPAGKVPAGLEAYYSQKIDWSADSCAAMGLPDYSEEIGRPAECGYMIAPIDAKNPEKGNIAIAVQRVKAGKLEEAEGGGVKFTPNSKPKGSVLYNPGGPGGSGMMFATWQAWDQPELAEDFDMIGFDPRGVGASMPFSECATDQQQDASRDLNPWKDGRDKAEEVFNTDTKKYADACFENTGKLFGLDAEGRKDLIKHLGTWDAVGDMDILRSVVGDEKLNYVGWSYGTSLGYRYAQKYGDSVGKLVLDGVVDPGDAEAVKALKAINARSDRFADLGDTVAQENSTGAGDKAGAGTGKTAKASEKIDLDGLTEDQKDTVNQGAGFQDTFEQFAKDCAAKDREGKTYGELWPDAFGETPLADQKFTCALGESDDPKVLSDNNAKLLQTLETADGGKGLPTGNPDDQRRITFSVGRLGEFQALYSTSLWPRLNYALNELKAGKSAGQLLILADMYDGRDESGHYDPSGAAFTNIRCTDSNSAHEPKDDAKLAQVRKFAEAYDAAAPFQRASVSPAGYDTCDFWKFKGTLPKAKQLTKVPNILVVSTSHDPATPYAAGVKMAQLIDGSLLSVAGNDHTSYQAAGGCVSDTVNTFLSKGRVPRDGDFGEKLDKPDTAKDHNGKTVNLPNKCKMQTFRTDGFTLSTSKAHVGSEVGFKVTHLDSEADYVLKIGDKTYAFTTDNGGNFAGVFSVPEGLKAGSTVEVAIVDAQGKKVGSAGLEILSKDKPRKDGPEAGGTTEGKDKPGDKGGDKPGDKPGDKGGKTPTDNAEGESKPLPRTGADVAGILAAAALLLAAGSAMAVNGRRKGRH</sequence>
<dbReference type="PANTHER" id="PTHR43248:SF29">
    <property type="entry name" value="TRIPEPTIDYL AMINOPEPTIDASE"/>
    <property type="match status" value="1"/>
</dbReference>
<evidence type="ECO:0000256" key="2">
    <source>
        <dbReference type="ARBA" id="ARBA00022729"/>
    </source>
</evidence>
<proteinExistence type="inferred from homology"/>
<comment type="similarity">
    <text evidence="1">Belongs to the peptidase S33 family.</text>
</comment>
<feature type="compositionally biased region" description="Basic and acidic residues" evidence="4">
    <location>
        <begin position="878"/>
        <end position="900"/>
    </location>
</feature>
<evidence type="ECO:0000256" key="5">
    <source>
        <dbReference type="SAM" id="Phobius"/>
    </source>
</evidence>
<dbReference type="InterPro" id="IPR051601">
    <property type="entry name" value="Serine_prot/Carboxylest_S33"/>
</dbReference>
<dbReference type="Gene3D" id="3.40.50.1820">
    <property type="entry name" value="alpha/beta hydrolase"/>
    <property type="match status" value="1"/>
</dbReference>
<keyword evidence="5" id="KW-0472">Membrane</keyword>
<feature type="region of interest" description="Disordered" evidence="4">
    <location>
        <begin position="857"/>
        <end position="917"/>
    </location>
</feature>
<feature type="region of interest" description="Disordered" evidence="4">
    <location>
        <begin position="745"/>
        <end position="765"/>
    </location>
</feature>
<name>A0A150H9B5_9MICO</name>
<feature type="compositionally biased region" description="Basic and acidic residues" evidence="4">
    <location>
        <begin position="861"/>
        <end position="871"/>
    </location>
</feature>
<evidence type="ECO:0000256" key="4">
    <source>
        <dbReference type="SAM" id="MobiDB-lite"/>
    </source>
</evidence>
<accession>A0A150H9B5</accession>
<feature type="signal peptide" evidence="6">
    <location>
        <begin position="1"/>
        <end position="34"/>
    </location>
</feature>
<reference evidence="9 10" key="1">
    <citation type="submission" date="2016-01" db="EMBL/GenBank/DDBJ databases">
        <title>Use of Whole Genome Sequencing to ascertain that Brevibacterium massiliense (Roux, Raoult 2009) is a later heterotypic synonym of Brevibacterium ravenspurgense (Mages 2008).</title>
        <authorList>
            <person name="Bernier A.-M."/>
            <person name="Burdz T."/>
            <person name="Huynh C."/>
            <person name="Pachecho A.L."/>
            <person name="Wiebe D."/>
            <person name="Bonner C."/>
            <person name="Bernard K."/>
        </authorList>
    </citation>
    <scope>NUCLEOTIDE SEQUENCE [LARGE SCALE GENOMIC DNA]</scope>
    <source>
        <strain evidence="9 10">CCUG56047</strain>
    </source>
</reference>
<dbReference type="PANTHER" id="PTHR43248">
    <property type="entry name" value="2-SUCCINYL-6-HYDROXY-2,4-CYCLOHEXADIENE-1-CARBOXYLATE SYNTHASE"/>
    <property type="match status" value="1"/>
</dbReference>
<feature type="transmembrane region" description="Helical" evidence="5">
    <location>
        <begin position="921"/>
        <end position="940"/>
    </location>
</feature>
<comment type="caution">
    <text evidence="9">The sequence shown here is derived from an EMBL/GenBank/DDBJ whole genome shotgun (WGS) entry which is preliminary data.</text>
</comment>
<evidence type="ECO:0000313" key="10">
    <source>
        <dbReference type="Proteomes" id="UP000243589"/>
    </source>
</evidence>
<dbReference type="Proteomes" id="UP000243589">
    <property type="component" value="Unassembled WGS sequence"/>
</dbReference>
<evidence type="ECO:0000256" key="6">
    <source>
        <dbReference type="SAM" id="SignalP"/>
    </source>
</evidence>